<reference evidence="1" key="2">
    <citation type="submission" date="2019-01" db="UniProtKB">
        <authorList>
            <consortium name="EnsemblPlants"/>
        </authorList>
    </citation>
    <scope>IDENTIFICATION</scope>
    <source>
        <strain evidence="1">cv. Heinz 1706</strain>
    </source>
</reference>
<evidence type="ECO:0000313" key="1">
    <source>
        <dbReference type="EnsemblPlants" id="Solyc07g039300.1.1.1"/>
    </source>
</evidence>
<organism evidence="1">
    <name type="scientific">Solanum lycopersicum</name>
    <name type="common">Tomato</name>
    <name type="synonym">Lycopersicon esculentum</name>
    <dbReference type="NCBI Taxonomy" id="4081"/>
    <lineage>
        <taxon>Eukaryota</taxon>
        <taxon>Viridiplantae</taxon>
        <taxon>Streptophyta</taxon>
        <taxon>Embryophyta</taxon>
        <taxon>Tracheophyta</taxon>
        <taxon>Spermatophyta</taxon>
        <taxon>Magnoliopsida</taxon>
        <taxon>eudicotyledons</taxon>
        <taxon>Gunneridae</taxon>
        <taxon>Pentapetalae</taxon>
        <taxon>asterids</taxon>
        <taxon>lamiids</taxon>
        <taxon>Solanales</taxon>
        <taxon>Solanaceae</taxon>
        <taxon>Solanoideae</taxon>
        <taxon>Solaneae</taxon>
        <taxon>Solanum</taxon>
        <taxon>Solanum subgen. Lycopersicon</taxon>
    </lineage>
</organism>
<evidence type="ECO:0000313" key="2">
    <source>
        <dbReference type="Proteomes" id="UP000004994"/>
    </source>
</evidence>
<dbReference type="Proteomes" id="UP000004994">
    <property type="component" value="Chromosome 7"/>
</dbReference>
<dbReference type="PaxDb" id="4081-Solyc07g039300.1.1"/>
<name>A0A3Q7H886_SOLLC</name>
<dbReference type="Gramene" id="Solyc07g039300.1.1">
    <property type="protein sequence ID" value="Solyc07g039300.1.1.1"/>
    <property type="gene ID" value="Solyc07g039300.1"/>
</dbReference>
<dbReference type="OMA" id="CSSCFYS"/>
<dbReference type="EnsemblPlants" id="Solyc07g039300.1.1">
    <property type="protein sequence ID" value="Solyc07g039300.1.1.1"/>
    <property type="gene ID" value="Solyc07g039300.1"/>
</dbReference>
<keyword evidence="2" id="KW-1185">Reference proteome</keyword>
<dbReference type="InParanoid" id="A0A3Q7H886"/>
<reference evidence="1" key="1">
    <citation type="journal article" date="2012" name="Nature">
        <title>The tomato genome sequence provides insights into fleshy fruit evolution.</title>
        <authorList>
            <consortium name="Tomato Genome Consortium"/>
        </authorList>
    </citation>
    <scope>NUCLEOTIDE SEQUENCE [LARGE SCALE GENOMIC DNA]</scope>
    <source>
        <strain evidence="1">cv. Heinz 1706</strain>
    </source>
</reference>
<protein>
    <submittedName>
        <fullName evidence="1">Uncharacterized protein</fullName>
    </submittedName>
</protein>
<dbReference type="AlphaFoldDB" id="A0A3Q7H886"/>
<accession>A0A3Q7H886</accession>
<sequence>MKQCRQGNSARGSHSLTRRLSMDCSSCFYSENESPRAGRGTNWEWFLLAPSQGIEKPTQY</sequence>
<proteinExistence type="predicted"/>